<accession>A0ABR5XYH8</accession>
<dbReference type="Gene3D" id="3.30.565.10">
    <property type="entry name" value="Histidine kinase-like ATPase, C-terminal domain"/>
    <property type="match status" value="1"/>
</dbReference>
<evidence type="ECO:0000256" key="13">
    <source>
        <dbReference type="ARBA" id="ARBA00023136"/>
    </source>
</evidence>
<dbReference type="EC" id="2.7.13.3" evidence="3"/>
<dbReference type="InterPro" id="IPR005467">
    <property type="entry name" value="His_kinase_dom"/>
</dbReference>
<gene>
    <name evidence="17" type="ORF">AUP40_20495</name>
</gene>
<keyword evidence="11 15" id="KW-1133">Transmembrane helix</keyword>
<dbReference type="SUPFAM" id="SSF55874">
    <property type="entry name" value="ATPase domain of HSP90 chaperone/DNA topoisomerase II/histidine kinase"/>
    <property type="match status" value="1"/>
</dbReference>
<dbReference type="InterPro" id="IPR003594">
    <property type="entry name" value="HATPase_dom"/>
</dbReference>
<evidence type="ECO:0000256" key="15">
    <source>
        <dbReference type="SAM" id="Phobius"/>
    </source>
</evidence>
<evidence type="ECO:0000256" key="11">
    <source>
        <dbReference type="ARBA" id="ARBA00022989"/>
    </source>
</evidence>
<feature type="transmembrane region" description="Helical" evidence="15">
    <location>
        <begin position="291"/>
        <end position="310"/>
    </location>
</feature>
<dbReference type="SMART" id="SM00387">
    <property type="entry name" value="HATPase_c"/>
    <property type="match status" value="1"/>
</dbReference>
<dbReference type="InterPro" id="IPR004358">
    <property type="entry name" value="Sig_transdc_His_kin-like_C"/>
</dbReference>
<keyword evidence="9" id="KW-0418">Kinase</keyword>
<dbReference type="Gene3D" id="6.10.250.3020">
    <property type="match status" value="1"/>
</dbReference>
<dbReference type="InterPro" id="IPR017055">
    <property type="entry name" value="Sig_transdc_His_kinase_DctB"/>
</dbReference>
<name>A0ABR5XYH8_9PROT</name>
<dbReference type="Pfam" id="PF02518">
    <property type="entry name" value="HATPase_c"/>
    <property type="match status" value="1"/>
</dbReference>
<dbReference type="PANTHER" id="PTHR43065:SF46">
    <property type="entry name" value="C4-DICARBOXYLATE TRANSPORT SENSOR PROTEIN DCTB"/>
    <property type="match status" value="1"/>
</dbReference>
<dbReference type="PANTHER" id="PTHR43065">
    <property type="entry name" value="SENSOR HISTIDINE KINASE"/>
    <property type="match status" value="1"/>
</dbReference>
<evidence type="ECO:0000256" key="12">
    <source>
        <dbReference type="ARBA" id="ARBA00023012"/>
    </source>
</evidence>
<evidence type="ECO:0000256" key="5">
    <source>
        <dbReference type="ARBA" id="ARBA00022553"/>
    </source>
</evidence>
<feature type="transmembrane region" description="Helical" evidence="15">
    <location>
        <begin position="12"/>
        <end position="29"/>
    </location>
</feature>
<dbReference type="InterPro" id="IPR033479">
    <property type="entry name" value="dCache_1"/>
</dbReference>
<reference evidence="17 18" key="1">
    <citation type="submission" date="2015-12" db="EMBL/GenBank/DDBJ databases">
        <title>Genome sequence of Thalassospira xiamenensis MCCC 1A03005.</title>
        <authorList>
            <person name="Lu L."/>
            <person name="Lai Q."/>
            <person name="Shao Z."/>
            <person name="Qian P."/>
        </authorList>
    </citation>
    <scope>NUCLEOTIDE SEQUENCE [LARGE SCALE GENOMIC DNA]</scope>
    <source>
        <strain evidence="17 18">MCCC 1A03005</strain>
    </source>
</reference>
<evidence type="ECO:0000313" key="17">
    <source>
        <dbReference type="EMBL" id="KZD01280.1"/>
    </source>
</evidence>
<dbReference type="EMBL" id="LPXL01000036">
    <property type="protein sequence ID" value="KZD01280.1"/>
    <property type="molecule type" value="Genomic_DNA"/>
</dbReference>
<comment type="subcellular location">
    <subcellularLocation>
        <location evidence="2">Cell membrane</location>
        <topology evidence="2">Multi-pass membrane protein</topology>
    </subcellularLocation>
</comment>
<keyword evidence="8" id="KW-0547">Nucleotide-binding</keyword>
<evidence type="ECO:0000256" key="4">
    <source>
        <dbReference type="ARBA" id="ARBA00022475"/>
    </source>
</evidence>
<comment type="caution">
    <text evidence="17">The sequence shown here is derived from an EMBL/GenBank/DDBJ whole genome shotgun (WGS) entry which is preliminary data.</text>
</comment>
<dbReference type="InterPro" id="IPR036097">
    <property type="entry name" value="HisK_dim/P_sf"/>
</dbReference>
<sequence>MFYWLSTYSRASLSFAGIVIAGLVVWLAVNSTETLAISQLQQTSQARLALYESTLRAAVDRYRYLPYVVARNHEIVNVVTGNGTVDIANQYLQKVNGRSGAAALYVMDRTGKTVAASNWGTPDSFVGQDYSFRPYFTEAFAGQEGFFYGIGVTTGRSGLFISHPISKSGEIVGVVAVKIELDELERNWQDGGETVFVSDADGVIMLTSRGDWKYRTIRPLTETDRERILRNRQYSGQELRSLNIAENPSGEDGLLEIGNERFLFDIKPISGSEWNLFYLTPMDYVAERRTSVMLITLIGSGLIILIVLFLRERELKLASQRKSMEFARIQALNTRLEQEITERRKTEAELRGTQDELVQAGKLAALGQMSAAIAHEINQPIAAIRTFCASARLMLERGKPENLGTNIEQISALTERMGSITGQLKTFSRKSTGVLEPVNIRAALDNVIQLLSSQLHNEGCVLEQSAFDGDLIVHADLVRIEQVFVNIIRNALDAMAEIPGTDNANGKTEKRIIVDLTQTRDKATIRISDTGPGIGEESLALLFDPFFTTKDPGQGVGLGLSVSYGIVRDFGGTIRAYNRAGGGACFEIQLPLMRGTQT</sequence>
<dbReference type="SUPFAM" id="SSF47384">
    <property type="entry name" value="Homodimeric domain of signal transducing histidine kinase"/>
    <property type="match status" value="1"/>
</dbReference>
<dbReference type="Pfam" id="PF02743">
    <property type="entry name" value="dCache_1"/>
    <property type="match status" value="1"/>
</dbReference>
<dbReference type="SUPFAM" id="SSF103190">
    <property type="entry name" value="Sensory domain-like"/>
    <property type="match status" value="1"/>
</dbReference>
<keyword evidence="12" id="KW-0902">Two-component regulatory system</keyword>
<evidence type="ECO:0000256" key="2">
    <source>
        <dbReference type="ARBA" id="ARBA00004651"/>
    </source>
</evidence>
<evidence type="ECO:0000256" key="3">
    <source>
        <dbReference type="ARBA" id="ARBA00012438"/>
    </source>
</evidence>
<keyword evidence="18" id="KW-1185">Reference proteome</keyword>
<dbReference type="PROSITE" id="PS50109">
    <property type="entry name" value="HIS_KIN"/>
    <property type="match status" value="1"/>
</dbReference>
<evidence type="ECO:0000256" key="7">
    <source>
        <dbReference type="ARBA" id="ARBA00022692"/>
    </source>
</evidence>
<dbReference type="InterPro" id="IPR029151">
    <property type="entry name" value="Sensor-like_sf"/>
</dbReference>
<dbReference type="RefSeq" id="WP_063092120.1">
    <property type="nucleotide sequence ID" value="NZ_DFMA01000021.1"/>
</dbReference>
<dbReference type="InterPro" id="IPR036890">
    <property type="entry name" value="HATPase_C_sf"/>
</dbReference>
<dbReference type="CDD" id="cd12914">
    <property type="entry name" value="PDC1_DGC_like"/>
    <property type="match status" value="1"/>
</dbReference>
<dbReference type="CDD" id="cd00082">
    <property type="entry name" value="HisKA"/>
    <property type="match status" value="1"/>
</dbReference>
<evidence type="ECO:0000256" key="6">
    <source>
        <dbReference type="ARBA" id="ARBA00022679"/>
    </source>
</evidence>
<dbReference type="SMART" id="SM00388">
    <property type="entry name" value="HisKA"/>
    <property type="match status" value="1"/>
</dbReference>
<keyword evidence="4" id="KW-1003">Cell membrane</keyword>
<dbReference type="Gene3D" id="1.10.287.130">
    <property type="match status" value="1"/>
</dbReference>
<evidence type="ECO:0000256" key="1">
    <source>
        <dbReference type="ARBA" id="ARBA00000085"/>
    </source>
</evidence>
<evidence type="ECO:0000256" key="14">
    <source>
        <dbReference type="SAM" id="Coils"/>
    </source>
</evidence>
<keyword evidence="6" id="KW-0808">Transferase</keyword>
<evidence type="ECO:0000313" key="18">
    <source>
        <dbReference type="Proteomes" id="UP000076167"/>
    </source>
</evidence>
<comment type="catalytic activity">
    <reaction evidence="1">
        <text>ATP + protein L-histidine = ADP + protein N-phospho-L-histidine.</text>
        <dbReference type="EC" id="2.7.13.3"/>
    </reaction>
</comment>
<proteinExistence type="predicted"/>
<evidence type="ECO:0000256" key="8">
    <source>
        <dbReference type="ARBA" id="ARBA00022741"/>
    </source>
</evidence>
<feature type="coiled-coil region" evidence="14">
    <location>
        <begin position="329"/>
        <end position="356"/>
    </location>
</feature>
<organism evidence="17 18">
    <name type="scientific">Thalassospira xiamenensis</name>
    <dbReference type="NCBI Taxonomy" id="220697"/>
    <lineage>
        <taxon>Bacteria</taxon>
        <taxon>Pseudomonadati</taxon>
        <taxon>Pseudomonadota</taxon>
        <taxon>Alphaproteobacteria</taxon>
        <taxon>Rhodospirillales</taxon>
        <taxon>Thalassospiraceae</taxon>
        <taxon>Thalassospira</taxon>
    </lineage>
</organism>
<feature type="domain" description="Histidine kinase" evidence="16">
    <location>
        <begin position="372"/>
        <end position="594"/>
    </location>
</feature>
<keyword evidence="5" id="KW-0597">Phosphoprotein</keyword>
<dbReference type="Pfam" id="PF00512">
    <property type="entry name" value="HisKA"/>
    <property type="match status" value="1"/>
</dbReference>
<keyword evidence="7 15" id="KW-0812">Transmembrane</keyword>
<dbReference type="PIRSF" id="PIRSF036431">
    <property type="entry name" value="STHK_DctB"/>
    <property type="match status" value="1"/>
</dbReference>
<dbReference type="Gene3D" id="3.30.450.20">
    <property type="entry name" value="PAS domain"/>
    <property type="match status" value="2"/>
</dbReference>
<keyword evidence="13 15" id="KW-0472">Membrane</keyword>
<protein>
    <recommendedName>
        <fullName evidence="3">histidine kinase</fullName>
        <ecNumber evidence="3">2.7.13.3</ecNumber>
    </recommendedName>
</protein>
<evidence type="ECO:0000256" key="9">
    <source>
        <dbReference type="ARBA" id="ARBA00022777"/>
    </source>
</evidence>
<keyword evidence="10" id="KW-0067">ATP-binding</keyword>
<dbReference type="Proteomes" id="UP000076167">
    <property type="component" value="Unassembled WGS sequence"/>
</dbReference>
<evidence type="ECO:0000256" key="10">
    <source>
        <dbReference type="ARBA" id="ARBA00022840"/>
    </source>
</evidence>
<evidence type="ECO:0000259" key="16">
    <source>
        <dbReference type="PROSITE" id="PS50109"/>
    </source>
</evidence>
<dbReference type="InterPro" id="IPR003661">
    <property type="entry name" value="HisK_dim/P_dom"/>
</dbReference>
<dbReference type="PRINTS" id="PR00344">
    <property type="entry name" value="BCTRLSENSOR"/>
</dbReference>
<keyword evidence="14" id="KW-0175">Coiled coil</keyword>